<comment type="caution">
    <text evidence="1">The sequence shown here is derived from an EMBL/GenBank/DDBJ whole genome shotgun (WGS) entry which is preliminary data.</text>
</comment>
<reference evidence="1" key="1">
    <citation type="submission" date="2021-02" db="EMBL/GenBank/DDBJ databases">
        <authorList>
            <person name="Nowell W R."/>
        </authorList>
    </citation>
    <scope>NUCLEOTIDE SEQUENCE</scope>
</reference>
<dbReference type="Gene3D" id="3.40.50.1820">
    <property type="entry name" value="alpha/beta hydrolase"/>
    <property type="match status" value="1"/>
</dbReference>
<dbReference type="AlphaFoldDB" id="A0A821PCE8"/>
<dbReference type="SUPFAM" id="SSF53474">
    <property type="entry name" value="alpha/beta-Hydrolases"/>
    <property type="match status" value="1"/>
</dbReference>
<protein>
    <submittedName>
        <fullName evidence="1">Uncharacterized protein</fullName>
    </submittedName>
</protein>
<dbReference type="InterPro" id="IPR029058">
    <property type="entry name" value="AB_hydrolase_fold"/>
</dbReference>
<dbReference type="Proteomes" id="UP000663848">
    <property type="component" value="Unassembled WGS sequence"/>
</dbReference>
<name>A0A821PCE8_9BILA</name>
<organism evidence="1 2">
    <name type="scientific">Rotaria socialis</name>
    <dbReference type="NCBI Taxonomy" id="392032"/>
    <lineage>
        <taxon>Eukaryota</taxon>
        <taxon>Metazoa</taxon>
        <taxon>Spiralia</taxon>
        <taxon>Gnathifera</taxon>
        <taxon>Rotifera</taxon>
        <taxon>Eurotatoria</taxon>
        <taxon>Bdelloidea</taxon>
        <taxon>Philodinida</taxon>
        <taxon>Philodinidae</taxon>
        <taxon>Rotaria</taxon>
    </lineage>
</organism>
<proteinExistence type="predicted"/>
<gene>
    <name evidence="1" type="ORF">QYT958_LOCUS23931</name>
</gene>
<dbReference type="EMBL" id="CAJOBR010004964">
    <property type="protein sequence ID" value="CAF4802013.1"/>
    <property type="molecule type" value="Genomic_DNA"/>
</dbReference>
<evidence type="ECO:0000313" key="2">
    <source>
        <dbReference type="Proteomes" id="UP000663848"/>
    </source>
</evidence>
<evidence type="ECO:0000313" key="1">
    <source>
        <dbReference type="EMBL" id="CAF4802013.1"/>
    </source>
</evidence>
<sequence>MAYAAAYPEEVSCLVALDAIIGVERSSKTFWKNAAARIDKNIEYHVKVPKSYQNELTYEKAIELVRSSRIGIDDASAKLLVERSVRRDTHDKLHFTRDESLRNTHLIPFSEHMAEEAIKAIQAPVLFIGTVKPQWPMPKNSIELLKKHNPNFEMTLVDGSHHFHMTHVDSIFEQINRYFNKYAQ</sequence>
<accession>A0A821PCE8</accession>